<evidence type="ECO:0000313" key="2">
    <source>
        <dbReference type="EMBL" id="PXX58390.1"/>
    </source>
</evidence>
<keyword evidence="1" id="KW-0812">Transmembrane</keyword>
<dbReference type="AlphaFoldDB" id="A0A318JXK1"/>
<dbReference type="OrthoDB" id="2014935at2"/>
<gene>
    <name evidence="2" type="ORF">DFR70_11472</name>
</gene>
<feature type="transmembrane region" description="Helical" evidence="1">
    <location>
        <begin position="250"/>
        <end position="271"/>
    </location>
</feature>
<feature type="transmembrane region" description="Helical" evidence="1">
    <location>
        <begin position="100"/>
        <end position="118"/>
    </location>
</feature>
<name>A0A318JXK1_9NOCA</name>
<keyword evidence="1" id="KW-0472">Membrane</keyword>
<feature type="transmembrane region" description="Helical" evidence="1">
    <location>
        <begin position="309"/>
        <end position="327"/>
    </location>
</feature>
<evidence type="ECO:0000256" key="1">
    <source>
        <dbReference type="SAM" id="Phobius"/>
    </source>
</evidence>
<feature type="transmembrane region" description="Helical" evidence="1">
    <location>
        <begin position="37"/>
        <end position="55"/>
    </location>
</feature>
<proteinExistence type="predicted"/>
<keyword evidence="3" id="KW-1185">Reference proteome</keyword>
<evidence type="ECO:0000313" key="3">
    <source>
        <dbReference type="Proteomes" id="UP000247569"/>
    </source>
</evidence>
<feature type="transmembrane region" description="Helical" evidence="1">
    <location>
        <begin position="208"/>
        <end position="230"/>
    </location>
</feature>
<dbReference type="Proteomes" id="UP000247569">
    <property type="component" value="Unassembled WGS sequence"/>
</dbReference>
<protein>
    <submittedName>
        <fullName evidence="2">ABC-2 type transport system permease protein</fullName>
    </submittedName>
</protein>
<feature type="transmembrane region" description="Helical" evidence="1">
    <location>
        <begin position="444"/>
        <end position="467"/>
    </location>
</feature>
<accession>A0A318JXK1</accession>
<organism evidence="2 3">
    <name type="scientific">Nocardia tenerifensis</name>
    <dbReference type="NCBI Taxonomy" id="228006"/>
    <lineage>
        <taxon>Bacteria</taxon>
        <taxon>Bacillati</taxon>
        <taxon>Actinomycetota</taxon>
        <taxon>Actinomycetes</taxon>
        <taxon>Mycobacteriales</taxon>
        <taxon>Nocardiaceae</taxon>
        <taxon>Nocardia</taxon>
    </lineage>
</organism>
<feature type="transmembrane region" description="Helical" evidence="1">
    <location>
        <begin position="139"/>
        <end position="165"/>
    </location>
</feature>
<feature type="transmembrane region" description="Helical" evidence="1">
    <location>
        <begin position="357"/>
        <end position="378"/>
    </location>
</feature>
<feature type="transmembrane region" description="Helical" evidence="1">
    <location>
        <begin position="474"/>
        <end position="499"/>
    </location>
</feature>
<feature type="transmembrane region" description="Helical" evidence="1">
    <location>
        <begin position="409"/>
        <end position="432"/>
    </location>
</feature>
<feature type="transmembrane region" description="Helical" evidence="1">
    <location>
        <begin position="519"/>
        <end position="538"/>
    </location>
</feature>
<comment type="caution">
    <text evidence="2">The sequence shown here is derived from an EMBL/GenBank/DDBJ whole genome shotgun (WGS) entry which is preliminary data.</text>
</comment>
<sequence>MTTVTADRRYAAPAVRGSADFAGTGQLLRLYLRRDRIVLPLWVIAFGMLPAFYVASTKKLYGTPEDLANYAKSITDSPALVAMYGPVFSTDLGSMALWKAGPYFAMIAIATILTVIRHTRVEEETGRAELVGATSIGRYAGLTAGLLLTTIGCVLVGILSTAMLYSNDLPLAGSVAFSTALACSGLAWAGVAAVAAQVSTGARIARGVALGALAAAFGLRAVGDAGNGVLTWFSPLGWCIQMRAFAQERWWVLVPLLALAVLAVATAYTLLSRRDTGSGLLAERPGPPAAEPSLSGPAGLAWRLQRGSLLVWVVGFLLYGLLMGGAVKSVGEMINDNSSMYDMVTRMGGTDVLQDSFVTLAFTLLAAGAAAYSLSATLRLHDEESTQRAESTLAGAVGRSRYALSHIGFALLGPVLLLLAAGLAVGVVYGATDGDMAGKLTDTLGAAAVQVPAVWVVTGVAVAIYGIAPRLTPIAWGVLSVMIVISFVGSLDGLPQWIVDLVPFTHPPKLPGAEFEFAPVLWLLAVAAALIAVGVTAFRRRDLR</sequence>
<reference evidence="2 3" key="1">
    <citation type="submission" date="2018-05" db="EMBL/GenBank/DDBJ databases">
        <title>Genomic Encyclopedia of Type Strains, Phase IV (KMG-IV): sequencing the most valuable type-strain genomes for metagenomic binning, comparative biology and taxonomic classification.</title>
        <authorList>
            <person name="Goeker M."/>
        </authorList>
    </citation>
    <scope>NUCLEOTIDE SEQUENCE [LARGE SCALE GENOMIC DNA]</scope>
    <source>
        <strain evidence="2 3">DSM 44704</strain>
    </source>
</reference>
<dbReference type="RefSeq" id="WP_110293863.1">
    <property type="nucleotide sequence ID" value="NZ_QJKF01000014.1"/>
</dbReference>
<keyword evidence="1" id="KW-1133">Transmembrane helix</keyword>
<feature type="transmembrane region" description="Helical" evidence="1">
    <location>
        <begin position="171"/>
        <end position="196"/>
    </location>
</feature>
<dbReference type="EMBL" id="QJKF01000014">
    <property type="protein sequence ID" value="PXX58390.1"/>
    <property type="molecule type" value="Genomic_DNA"/>
</dbReference>